<evidence type="ECO:0000313" key="7">
    <source>
        <dbReference type="Proteomes" id="UP000031449"/>
    </source>
</evidence>
<dbReference type="SUPFAM" id="SSF48498">
    <property type="entry name" value="Tetracyclin repressor-like, C-terminal domain"/>
    <property type="match status" value="1"/>
</dbReference>
<evidence type="ECO:0000313" key="6">
    <source>
        <dbReference type="EMBL" id="AJD92875.1"/>
    </source>
</evidence>
<sequence length="210" mass="23745">MSKKEEKQKNMIQAARKLFAAHGFEKTTMQQIADEAGPGVATLFRYFPKKENLMIEVITSILAEQLSYFEQIQRSEGRGIDKTAALFDHYIDYISEDNRDVIKLLEAFEVYLAFSTVEPALLEEVKVSYEKIRSLVKAIIAEGQKDGSILNDQHADSIALSIMNMFGTAVKKYSLYSVIPSDIVATSPDKNELKRLKDEMLLKLQAPDKT</sequence>
<evidence type="ECO:0000256" key="2">
    <source>
        <dbReference type="ARBA" id="ARBA00023125"/>
    </source>
</evidence>
<dbReference type="PRINTS" id="PR00455">
    <property type="entry name" value="HTHTETR"/>
</dbReference>
<accession>A0A0B5ARJ9</accession>
<feature type="domain" description="HTH tetR-type" evidence="5">
    <location>
        <begin position="5"/>
        <end position="65"/>
    </location>
</feature>
<keyword evidence="1" id="KW-0805">Transcription regulation</keyword>
<dbReference type="Proteomes" id="UP000031449">
    <property type="component" value="Chromosome"/>
</dbReference>
<dbReference type="GO" id="GO:0000976">
    <property type="term" value="F:transcription cis-regulatory region binding"/>
    <property type="evidence" value="ECO:0007669"/>
    <property type="project" value="TreeGrafter"/>
</dbReference>
<dbReference type="InterPro" id="IPR009057">
    <property type="entry name" value="Homeodomain-like_sf"/>
</dbReference>
<evidence type="ECO:0000256" key="3">
    <source>
        <dbReference type="ARBA" id="ARBA00023163"/>
    </source>
</evidence>
<keyword evidence="3" id="KW-0804">Transcription</keyword>
<keyword evidence="2 4" id="KW-0238">DNA-binding</keyword>
<dbReference type="Pfam" id="PF00440">
    <property type="entry name" value="TetR_N"/>
    <property type="match status" value="1"/>
</dbReference>
<dbReference type="GO" id="GO:0003700">
    <property type="term" value="F:DNA-binding transcription factor activity"/>
    <property type="evidence" value="ECO:0007669"/>
    <property type="project" value="TreeGrafter"/>
</dbReference>
<evidence type="ECO:0000256" key="1">
    <source>
        <dbReference type="ARBA" id="ARBA00023015"/>
    </source>
</evidence>
<dbReference type="HOGENOM" id="CLU_069356_12_1_9"/>
<reference evidence="6 7" key="1">
    <citation type="submission" date="2014-08" db="EMBL/GenBank/DDBJ databases">
        <title>Complete genome of a marine bacteria Jeotgalibacillus malaysiensis.</title>
        <authorList>
            <person name="Yaakop A.S."/>
            <person name="Chan K.-G."/>
            <person name="Goh K.M."/>
        </authorList>
    </citation>
    <scope>NUCLEOTIDE SEQUENCE [LARGE SCALE GENOMIC DNA]</scope>
    <source>
        <strain evidence="6 7">D5</strain>
    </source>
</reference>
<dbReference type="PANTHER" id="PTHR30055:SF234">
    <property type="entry name" value="HTH-TYPE TRANSCRIPTIONAL REGULATOR BETI"/>
    <property type="match status" value="1"/>
</dbReference>
<dbReference type="InterPro" id="IPR050109">
    <property type="entry name" value="HTH-type_TetR-like_transc_reg"/>
</dbReference>
<proteinExistence type="predicted"/>
<feature type="DNA-binding region" description="H-T-H motif" evidence="4">
    <location>
        <begin position="28"/>
        <end position="47"/>
    </location>
</feature>
<gene>
    <name evidence="6" type="ORF">JMA_35580</name>
</gene>
<dbReference type="STRING" id="1508404.JMA_35580"/>
<dbReference type="BioCyc" id="JESP1508404:G14D9-12839-MONOMER"/>
<keyword evidence="7" id="KW-1185">Reference proteome</keyword>
<dbReference type="InterPro" id="IPR001647">
    <property type="entry name" value="HTH_TetR"/>
</dbReference>
<dbReference type="OrthoDB" id="2720430at2"/>
<dbReference type="EMBL" id="CP009416">
    <property type="protein sequence ID" value="AJD92875.1"/>
    <property type="molecule type" value="Genomic_DNA"/>
</dbReference>
<organism evidence="6 7">
    <name type="scientific">Jeotgalibacillus malaysiensis</name>
    <dbReference type="NCBI Taxonomy" id="1508404"/>
    <lineage>
        <taxon>Bacteria</taxon>
        <taxon>Bacillati</taxon>
        <taxon>Bacillota</taxon>
        <taxon>Bacilli</taxon>
        <taxon>Bacillales</taxon>
        <taxon>Caryophanaceae</taxon>
        <taxon>Jeotgalibacillus</taxon>
    </lineage>
</organism>
<evidence type="ECO:0000259" key="5">
    <source>
        <dbReference type="PROSITE" id="PS50977"/>
    </source>
</evidence>
<name>A0A0B5ARJ9_9BACL</name>
<protein>
    <recommendedName>
        <fullName evidence="5">HTH tetR-type domain-containing protein</fullName>
    </recommendedName>
</protein>
<dbReference type="InterPro" id="IPR036271">
    <property type="entry name" value="Tet_transcr_reg_TetR-rel_C_sf"/>
</dbReference>
<dbReference type="KEGG" id="jeo:JMA_35580"/>
<dbReference type="PANTHER" id="PTHR30055">
    <property type="entry name" value="HTH-TYPE TRANSCRIPTIONAL REGULATOR RUTR"/>
    <property type="match status" value="1"/>
</dbReference>
<dbReference type="AlphaFoldDB" id="A0A0B5ARJ9"/>
<evidence type="ECO:0000256" key="4">
    <source>
        <dbReference type="PROSITE-ProRule" id="PRU00335"/>
    </source>
</evidence>
<dbReference type="Gene3D" id="1.10.10.60">
    <property type="entry name" value="Homeodomain-like"/>
    <property type="match status" value="1"/>
</dbReference>
<dbReference type="PROSITE" id="PS50977">
    <property type="entry name" value="HTH_TETR_2"/>
    <property type="match status" value="1"/>
</dbReference>
<dbReference type="SUPFAM" id="SSF46689">
    <property type="entry name" value="Homeodomain-like"/>
    <property type="match status" value="1"/>
</dbReference>
<dbReference type="Gene3D" id="1.10.357.10">
    <property type="entry name" value="Tetracycline Repressor, domain 2"/>
    <property type="match status" value="1"/>
</dbReference>